<protein>
    <submittedName>
        <fullName evidence="1">DUF1198 domain-containing protein</fullName>
    </submittedName>
</protein>
<proteinExistence type="predicted"/>
<organism evidence="1 2">
    <name type="scientific">Vreelandella alkaliphila</name>
    <dbReference type="NCBI Taxonomy" id="272774"/>
    <lineage>
        <taxon>Bacteria</taxon>
        <taxon>Pseudomonadati</taxon>
        <taxon>Pseudomonadota</taxon>
        <taxon>Gammaproteobacteria</taxon>
        <taxon>Oceanospirillales</taxon>
        <taxon>Halomonadaceae</taxon>
        <taxon>Vreelandella</taxon>
    </lineage>
</organism>
<dbReference type="Proteomes" id="UP000480312">
    <property type="component" value="Unassembled WGS sequence"/>
</dbReference>
<reference evidence="1 2" key="1">
    <citation type="submission" date="2020-01" db="EMBL/GenBank/DDBJ databases">
        <title>Whole genome sequencing of Halomonas alkaliphila strain LS44.</title>
        <authorList>
            <person name="Kumar S."/>
            <person name="Paul D."/>
            <person name="Shouche Y."/>
            <person name="Suryavanshi M.V."/>
        </authorList>
    </citation>
    <scope>NUCLEOTIDE SEQUENCE [LARGE SCALE GENOMIC DNA]</scope>
    <source>
        <strain evidence="1 2">LS44</strain>
    </source>
</reference>
<evidence type="ECO:0000313" key="2">
    <source>
        <dbReference type="Proteomes" id="UP000480312"/>
    </source>
</evidence>
<dbReference type="AlphaFoldDB" id="A0A7C9NRI5"/>
<sequence length="138" mass="15487">MDWYIVAAGIVGIFVFYKLATARTRKVANTVAGSLGVKRHFVDQMLGAMGAERGKMFVSTIASWGDKENHGAYTFVVYQIMKNDSEQNIKWWKSKLSENNIEPNMDNGTAETAFMYLRDAGANIGQIDEFLRVYNSVS</sequence>
<gene>
    <name evidence="1" type="ORF">GPL32_17130</name>
</gene>
<dbReference type="OrthoDB" id="7062660at2"/>
<accession>A0A7C9NRI5</accession>
<name>A0A7C9NRI5_9GAMM</name>
<dbReference type="EMBL" id="JAAEHK010000042">
    <property type="protein sequence ID" value="NDL72228.1"/>
    <property type="molecule type" value="Genomic_DNA"/>
</dbReference>
<dbReference type="RefSeq" id="WP_162220058.1">
    <property type="nucleotide sequence ID" value="NZ_JAAEHK010000042.1"/>
</dbReference>
<comment type="caution">
    <text evidence="1">The sequence shown here is derived from an EMBL/GenBank/DDBJ whole genome shotgun (WGS) entry which is preliminary data.</text>
</comment>
<dbReference type="Pfam" id="PF06711">
    <property type="entry name" value="DUF1198"/>
    <property type="match status" value="1"/>
</dbReference>
<dbReference type="InterPro" id="IPR009587">
    <property type="entry name" value="DUF1198"/>
</dbReference>
<evidence type="ECO:0000313" key="1">
    <source>
        <dbReference type="EMBL" id="NDL72228.1"/>
    </source>
</evidence>